<sequence>MFFSLEPGIYIENNSNGYWEATKEQSEAFKNFPIWSYTGMGSTSWMGGNKKFNENVKGIKNTYNMIISNNLNIWLKTSDGIYRHIFEIKKPLKPP</sequence>
<protein>
    <submittedName>
        <fullName evidence="1">Uncharacterized protein</fullName>
    </submittedName>
</protein>
<reference evidence="1" key="1">
    <citation type="journal article" date="2019" name="Philos. Trans. R. Soc. Lond., B, Biol. Sci.">
        <title>Targeted metagenomic recovery of four divergent viruses reveals shared and distinctive characteristics of giant viruses of marine eukaryotes.</title>
        <authorList>
            <person name="Needham D.M."/>
            <person name="Poirier C."/>
            <person name="Hehenberger E."/>
            <person name="Jimenez V."/>
            <person name="Swalwell J.E."/>
            <person name="Santoro A.E."/>
            <person name="Worden A.Z."/>
        </authorList>
    </citation>
    <scope>NUCLEOTIDE SEQUENCE</scope>
    <source>
        <strain evidence="1">MPacV-611</strain>
    </source>
</reference>
<proteinExistence type="predicted"/>
<dbReference type="EMBL" id="MN448289">
    <property type="protein sequence ID" value="QFG74682.1"/>
    <property type="molecule type" value="Genomic_DNA"/>
</dbReference>
<name>A0A5J6VKS3_9VIRU</name>
<evidence type="ECO:0000313" key="1">
    <source>
        <dbReference type="EMBL" id="QFG74682.1"/>
    </source>
</evidence>
<organism evidence="1">
    <name type="scientific">Megaviridae environmental sample</name>
    <dbReference type="NCBI Taxonomy" id="1737588"/>
    <lineage>
        <taxon>Viruses</taxon>
        <taxon>Varidnaviria</taxon>
        <taxon>Bamfordvirae</taxon>
        <taxon>Nucleocytoviricota</taxon>
        <taxon>Megaviricetes</taxon>
        <taxon>Imitervirales</taxon>
        <taxon>Mimiviridae</taxon>
        <taxon>environmental samples</taxon>
    </lineage>
</organism>
<accession>A0A5J6VKS3</accession>